<evidence type="ECO:0008006" key="3">
    <source>
        <dbReference type="Google" id="ProtNLM"/>
    </source>
</evidence>
<evidence type="ECO:0000313" key="2">
    <source>
        <dbReference type="Proteomes" id="UP000507470"/>
    </source>
</evidence>
<dbReference type="AlphaFoldDB" id="A0A6J8CB95"/>
<dbReference type="EMBL" id="CACVKT020005207">
    <property type="protein sequence ID" value="CAC5393698.1"/>
    <property type="molecule type" value="Genomic_DNA"/>
</dbReference>
<dbReference type="OrthoDB" id="10534882at2759"/>
<accession>A0A6J8CB95</accession>
<name>A0A6J8CB95_MYTCO</name>
<reference evidence="1 2" key="1">
    <citation type="submission" date="2020-06" db="EMBL/GenBank/DDBJ databases">
        <authorList>
            <person name="Li R."/>
            <person name="Bekaert M."/>
        </authorList>
    </citation>
    <scope>NUCLEOTIDE SEQUENCE [LARGE SCALE GENOMIC DNA]</scope>
    <source>
        <strain evidence="2">wild</strain>
    </source>
</reference>
<sequence length="174" mass="20075">MKKEIESQEIAIINATKKQKKKLLSELDRNFDKVSWSLDNGNEHVQEIYKTLLQQEDHENNIGIVDNTSDDNRGRVMVLQENGELRNMYTSHSKEKSFKPYTTESTFSGNFVVLDLVNQNLHILNQKGRLITFCDVKEQKVGYIGAVCIRDSYLYIGCKAREKDRISIVDVSGW</sequence>
<evidence type="ECO:0000313" key="1">
    <source>
        <dbReference type="EMBL" id="CAC5393698.1"/>
    </source>
</evidence>
<proteinExistence type="predicted"/>
<keyword evidence="2" id="KW-1185">Reference proteome</keyword>
<dbReference type="Proteomes" id="UP000507470">
    <property type="component" value="Unassembled WGS sequence"/>
</dbReference>
<gene>
    <name evidence="1" type="ORF">MCOR_28538</name>
</gene>
<organism evidence="1 2">
    <name type="scientific">Mytilus coruscus</name>
    <name type="common">Sea mussel</name>
    <dbReference type="NCBI Taxonomy" id="42192"/>
    <lineage>
        <taxon>Eukaryota</taxon>
        <taxon>Metazoa</taxon>
        <taxon>Spiralia</taxon>
        <taxon>Lophotrochozoa</taxon>
        <taxon>Mollusca</taxon>
        <taxon>Bivalvia</taxon>
        <taxon>Autobranchia</taxon>
        <taxon>Pteriomorphia</taxon>
        <taxon>Mytilida</taxon>
        <taxon>Mytiloidea</taxon>
        <taxon>Mytilidae</taxon>
        <taxon>Mytilinae</taxon>
        <taxon>Mytilus</taxon>
    </lineage>
</organism>
<protein>
    <recommendedName>
        <fullName evidence="3">TRIM2_3</fullName>
    </recommendedName>
</protein>